<evidence type="ECO:0000313" key="1">
    <source>
        <dbReference type="EMBL" id="MBC3889615.1"/>
    </source>
</evidence>
<gene>
    <name evidence="1" type="ORF">GH810_14980</name>
</gene>
<dbReference type="AlphaFoldDB" id="A0A923HYR1"/>
<dbReference type="EMBL" id="WJBD01000021">
    <property type="protein sequence ID" value="MBC3889615.1"/>
    <property type="molecule type" value="Genomic_DNA"/>
</dbReference>
<dbReference type="RefSeq" id="WP_148567275.1">
    <property type="nucleotide sequence ID" value="NZ_RXYA01000008.1"/>
</dbReference>
<comment type="caution">
    <text evidence="1">The sequence shown here is derived from an EMBL/GenBank/DDBJ whole genome shotgun (WGS) entry which is preliminary data.</text>
</comment>
<evidence type="ECO:0000313" key="2">
    <source>
        <dbReference type="Proteomes" id="UP000616595"/>
    </source>
</evidence>
<dbReference type="Proteomes" id="UP000616595">
    <property type="component" value="Unassembled WGS sequence"/>
</dbReference>
<organism evidence="1 2">
    <name type="scientific">Acetobacterium paludosum</name>
    <dbReference type="NCBI Taxonomy" id="52693"/>
    <lineage>
        <taxon>Bacteria</taxon>
        <taxon>Bacillati</taxon>
        <taxon>Bacillota</taxon>
        <taxon>Clostridia</taxon>
        <taxon>Eubacteriales</taxon>
        <taxon>Eubacteriaceae</taxon>
        <taxon>Acetobacterium</taxon>
    </lineage>
</organism>
<dbReference type="OrthoDB" id="9782045at2"/>
<proteinExistence type="predicted"/>
<sequence length="254" mass="28901">MATTLKIGWLFPNTFNLHGDRGNILAIKAEGLRRGYKVEVFQINLETKDFDPMDYDFIFCPPGEIVHFKAVIEFLKPHNEALMTFIENRPMLVTGTSIGIFGEEIHRNDNSSIKGLGIVNLEVYESHVVYGDDLYYHCQYNGNKMEIIGNQIQMMHVEIQEESPFGGLIYGYGNTGNTKFEGARSGKGIFTNTLGPLLVCNPWLTEEIINLIEVNKGLPVWEEKRDNTLELNSLKTKVALIEKKETRLIKISER</sequence>
<accession>A0A923HYR1</accession>
<reference evidence="1" key="1">
    <citation type="submission" date="2019-10" db="EMBL/GenBank/DDBJ databases">
        <authorList>
            <person name="Ross D.E."/>
            <person name="Gulliver D."/>
        </authorList>
    </citation>
    <scope>NUCLEOTIDE SEQUENCE</scope>
    <source>
        <strain evidence="1">DER-2019</strain>
    </source>
</reference>
<keyword evidence="2" id="KW-1185">Reference proteome</keyword>
<name>A0A923HYR1_9FIRM</name>
<protein>
    <submittedName>
        <fullName evidence="1">Cobalamin biosynthesis protein CobQ</fullName>
    </submittedName>
</protein>
<reference evidence="1" key="2">
    <citation type="submission" date="2020-10" db="EMBL/GenBank/DDBJ databases">
        <title>Comparative genomics of the Acetobacterium genus.</title>
        <authorList>
            <person name="Marshall C."/>
            <person name="May H."/>
            <person name="Norman S."/>
        </authorList>
    </citation>
    <scope>NUCLEOTIDE SEQUENCE</scope>
    <source>
        <strain evidence="1">DER-2019</strain>
    </source>
</reference>